<evidence type="ECO:0000313" key="2">
    <source>
        <dbReference type="Proteomes" id="UP000184112"/>
    </source>
</evidence>
<dbReference type="RefSeq" id="WP_073411520.1">
    <property type="nucleotide sequence ID" value="NZ_FQWH01000018.1"/>
</dbReference>
<reference evidence="1 2" key="1">
    <citation type="submission" date="2016-11" db="EMBL/GenBank/DDBJ databases">
        <authorList>
            <person name="Jaros S."/>
            <person name="Januszkiewicz K."/>
            <person name="Wedrychowicz H."/>
        </authorList>
    </citation>
    <scope>NUCLEOTIDE SEQUENCE [LARGE SCALE GENOMIC DNA]</scope>
    <source>
        <strain evidence="1 2">DSM 6792</strain>
    </source>
</reference>
<dbReference type="EMBL" id="FQWH01000018">
    <property type="protein sequence ID" value="SHH75444.1"/>
    <property type="molecule type" value="Genomic_DNA"/>
</dbReference>
<accession>A0A1M5VK52</accession>
<sequence length="126" mass="14663">MTASEELEIDVHLLRASNLRTTSIGYKAFERLLLNGRLSSDSLGSDYTLFVNFTKVLDHLQLEYQFITGGLALKENAKENYRQNVMLRRHQPVKIYRTNERQRVGKDEPEENKIGWCDRKLSDTNT</sequence>
<dbReference type="Proteomes" id="UP000184112">
    <property type="component" value="Unassembled WGS sequence"/>
</dbReference>
<dbReference type="AlphaFoldDB" id="A0A1M5VK52"/>
<name>A0A1M5VK52_FLAJO</name>
<protein>
    <submittedName>
        <fullName evidence="1">Uncharacterized protein</fullName>
    </submittedName>
</protein>
<evidence type="ECO:0000313" key="1">
    <source>
        <dbReference type="EMBL" id="SHH75444.1"/>
    </source>
</evidence>
<organism evidence="1 2">
    <name type="scientific">Flavobacterium johnsoniae</name>
    <name type="common">Cytophaga johnsonae</name>
    <dbReference type="NCBI Taxonomy" id="986"/>
    <lineage>
        <taxon>Bacteria</taxon>
        <taxon>Pseudomonadati</taxon>
        <taxon>Bacteroidota</taxon>
        <taxon>Flavobacteriia</taxon>
        <taxon>Flavobacteriales</taxon>
        <taxon>Flavobacteriaceae</taxon>
        <taxon>Flavobacterium</taxon>
    </lineage>
</organism>
<gene>
    <name evidence="1" type="ORF">SAMN05444388_11818</name>
</gene>
<proteinExistence type="predicted"/>